<proteinExistence type="predicted"/>
<dbReference type="PANTHER" id="PTHR40660:SF1">
    <property type="entry name" value="5'-PHOSPHATE OXIDASE PUTATIVE DOMAIN-CONTAINING PROTEIN-RELATED"/>
    <property type="match status" value="1"/>
</dbReference>
<name>A0ABY7WUB8_9LACO</name>
<dbReference type="SUPFAM" id="SSF50475">
    <property type="entry name" value="FMN-binding split barrel"/>
    <property type="match status" value="1"/>
</dbReference>
<feature type="domain" description="Pyridoxamine 5'-phosphate oxidase N-terminal" evidence="1">
    <location>
        <begin position="6"/>
        <end position="103"/>
    </location>
</feature>
<gene>
    <name evidence="2" type="ORF">PQ472_11835</name>
</gene>
<evidence type="ECO:0000259" key="1">
    <source>
        <dbReference type="Pfam" id="PF01243"/>
    </source>
</evidence>
<dbReference type="Gene3D" id="2.30.110.10">
    <property type="entry name" value="Electron Transport, Fmn-binding Protein, Chain A"/>
    <property type="match status" value="1"/>
</dbReference>
<dbReference type="Proteomes" id="UP001220377">
    <property type="component" value="Chromosome"/>
</dbReference>
<dbReference type="InterPro" id="IPR011576">
    <property type="entry name" value="Pyridox_Oxase_N"/>
</dbReference>
<dbReference type="Pfam" id="PF01243">
    <property type="entry name" value="PNPOx_N"/>
    <property type="match status" value="1"/>
</dbReference>
<accession>A0ABY7WUB8</accession>
<sequence length="134" mass="14753">MATLTDDMQQMIGAQLNFLATADENGKPQVGPKGTMRVLDEHHLIYNEQTGHHAWHNLHVNPRAAVASVDHPAMKGYRFEGPVEFHDDDQVYKDAVAFAEARHLPAVIAAVVITVDKIVRLDAGPHAGEVIEED</sequence>
<evidence type="ECO:0000313" key="2">
    <source>
        <dbReference type="EMBL" id="WDF82567.1"/>
    </source>
</evidence>
<protein>
    <submittedName>
        <fullName evidence="2">Pyridoxamine 5'-phosphate oxidase family protein</fullName>
    </submittedName>
</protein>
<organism evidence="2 3">
    <name type="scientific">Lacticaseibacillus pabuli</name>
    <dbReference type="NCBI Taxonomy" id="3025672"/>
    <lineage>
        <taxon>Bacteria</taxon>
        <taxon>Bacillati</taxon>
        <taxon>Bacillota</taxon>
        <taxon>Bacilli</taxon>
        <taxon>Lactobacillales</taxon>
        <taxon>Lactobacillaceae</taxon>
        <taxon>Lacticaseibacillus</taxon>
    </lineage>
</organism>
<dbReference type="PANTHER" id="PTHR40660">
    <property type="entry name" value="5'-PHOSPHATE OXIDASE PUTATIVE DOMAIN-CONTAINING PROTEIN-RELATED"/>
    <property type="match status" value="1"/>
</dbReference>
<reference evidence="2 3" key="1">
    <citation type="submission" date="2023-02" db="EMBL/GenBank/DDBJ databases">
        <title>Genome sequence of Lacticaseibacillus sp. KACC 23028.</title>
        <authorList>
            <person name="Kim S."/>
            <person name="Heo J."/>
            <person name="Kwon S.-W."/>
        </authorList>
    </citation>
    <scope>NUCLEOTIDE SEQUENCE [LARGE SCALE GENOMIC DNA]</scope>
    <source>
        <strain evidence="2 3">KACC 23028</strain>
    </source>
</reference>
<dbReference type="RefSeq" id="WP_274260116.1">
    <property type="nucleotide sequence ID" value="NZ_CP117884.1"/>
</dbReference>
<evidence type="ECO:0000313" key="3">
    <source>
        <dbReference type="Proteomes" id="UP001220377"/>
    </source>
</evidence>
<dbReference type="EMBL" id="CP117884">
    <property type="protein sequence ID" value="WDF82567.1"/>
    <property type="molecule type" value="Genomic_DNA"/>
</dbReference>
<keyword evidence="3" id="KW-1185">Reference proteome</keyword>
<dbReference type="InterPro" id="IPR012349">
    <property type="entry name" value="Split_barrel_FMN-bd"/>
</dbReference>